<dbReference type="EMBL" id="LQQA01000002">
    <property type="protein sequence ID" value="ORX19226.1"/>
    <property type="molecule type" value="Genomic_DNA"/>
</dbReference>
<organism evidence="1 2">
    <name type="scientific">Mycolicibacterium wolinskyi</name>
    <dbReference type="NCBI Taxonomy" id="59750"/>
    <lineage>
        <taxon>Bacteria</taxon>
        <taxon>Bacillati</taxon>
        <taxon>Actinomycetota</taxon>
        <taxon>Actinomycetes</taxon>
        <taxon>Mycobacteriales</taxon>
        <taxon>Mycobacteriaceae</taxon>
        <taxon>Mycolicibacterium</taxon>
    </lineage>
</organism>
<dbReference type="AlphaFoldDB" id="A0A1X2FLC5"/>
<evidence type="ECO:0000313" key="2">
    <source>
        <dbReference type="Proteomes" id="UP000193964"/>
    </source>
</evidence>
<dbReference type="RefSeq" id="WP_085141836.1">
    <property type="nucleotide sequence ID" value="NZ_JACKUA010000007.1"/>
</dbReference>
<dbReference type="PROSITE" id="PS51257">
    <property type="entry name" value="PROKAR_LIPOPROTEIN"/>
    <property type="match status" value="1"/>
</dbReference>
<comment type="caution">
    <text evidence="1">The sequence shown here is derived from an EMBL/GenBank/DDBJ whole genome shotgun (WGS) entry which is preliminary data.</text>
</comment>
<gene>
    <name evidence="1" type="ORF">AWC31_11690</name>
</gene>
<sequence>MPALRTSVICLTVVVAAACATPREEEPAVTIERLVALSDGDHLASTYADGILAPVSAGHRDLLSTVSVRDGVVDTAHVEVSNSVTAAPEVLALSPDGTTAFVAERLKPRNVGDTRAQQLAPGDRLFAVNISNRQAPAIGDVATIAPSPEALAVHPDGSHIAVVSNTADSSLLQLISWTPDGFGAVEQFDLAALGVPGEAGKPRGGVTATNVHWHPTGRALAVNIDSQNRVAFFTVDTSVPGRPGVHAWGEPVATGVDPFVGRFTPDGRHYLTSDWGRDLSTTDLNKRLPTGRSTLSVIRVGDLGADQPRKVGTAESDKSAEGLAISPDGRWVATVNMRGTAVPAGSPLHDDHATVSLLRLDGDTGELSKVGDYHLDGVLPEGGTFDATGRYFLATVYEGRPGGNGSGVQVYRVGSADDPGLTAVQRIPLPHGVHHVVAG</sequence>
<name>A0A1X2FLC5_9MYCO</name>
<accession>A0A1X2FLC5</accession>
<dbReference type="InterPro" id="IPR015943">
    <property type="entry name" value="WD40/YVTN_repeat-like_dom_sf"/>
</dbReference>
<proteinExistence type="predicted"/>
<evidence type="ECO:0000313" key="1">
    <source>
        <dbReference type="EMBL" id="ORX19226.1"/>
    </source>
</evidence>
<reference evidence="1 2" key="1">
    <citation type="submission" date="2016-01" db="EMBL/GenBank/DDBJ databases">
        <title>The new phylogeny of the genus Mycobacterium.</title>
        <authorList>
            <person name="Tarcisio F."/>
            <person name="Conor M."/>
            <person name="Antonella G."/>
            <person name="Elisabetta G."/>
            <person name="Giulia F.S."/>
            <person name="Sara T."/>
            <person name="Anna F."/>
            <person name="Clotilde B."/>
            <person name="Roberto B."/>
            <person name="Veronica D.S."/>
            <person name="Fabio R."/>
            <person name="Monica P."/>
            <person name="Olivier J."/>
            <person name="Enrico T."/>
            <person name="Nicola S."/>
        </authorList>
    </citation>
    <scope>NUCLEOTIDE SEQUENCE [LARGE SCALE GENOMIC DNA]</scope>
    <source>
        <strain evidence="1 2">ATCC 700010</strain>
    </source>
</reference>
<dbReference type="OrthoDB" id="3218397at2"/>
<dbReference type="SUPFAM" id="SSF82171">
    <property type="entry name" value="DPP6 N-terminal domain-like"/>
    <property type="match status" value="1"/>
</dbReference>
<dbReference type="Gene3D" id="2.130.10.10">
    <property type="entry name" value="YVTN repeat-like/Quinoprotein amine dehydrogenase"/>
    <property type="match status" value="2"/>
</dbReference>
<protein>
    <submittedName>
        <fullName evidence="1">Uncharacterized protein</fullName>
    </submittedName>
</protein>
<dbReference type="Proteomes" id="UP000193964">
    <property type="component" value="Unassembled WGS sequence"/>
</dbReference>